<evidence type="ECO:0000313" key="3">
    <source>
        <dbReference type="Proteomes" id="UP000250266"/>
    </source>
</evidence>
<feature type="non-terminal residue" evidence="2">
    <location>
        <position position="146"/>
    </location>
</feature>
<dbReference type="Pfam" id="PF06985">
    <property type="entry name" value="HET"/>
    <property type="match status" value="1"/>
</dbReference>
<dbReference type="OrthoDB" id="2157530at2759"/>
<dbReference type="PANTHER" id="PTHR24148:SF64">
    <property type="entry name" value="HETEROKARYON INCOMPATIBILITY DOMAIN-CONTAINING PROTEIN"/>
    <property type="match status" value="1"/>
</dbReference>
<name>A0A8E2DY74_9PEZI</name>
<organism evidence="2 3">
    <name type="scientific">Lepidopterella palustris CBS 459.81</name>
    <dbReference type="NCBI Taxonomy" id="1314670"/>
    <lineage>
        <taxon>Eukaryota</taxon>
        <taxon>Fungi</taxon>
        <taxon>Dikarya</taxon>
        <taxon>Ascomycota</taxon>
        <taxon>Pezizomycotina</taxon>
        <taxon>Dothideomycetes</taxon>
        <taxon>Pleosporomycetidae</taxon>
        <taxon>Mytilinidiales</taxon>
        <taxon>Argynnaceae</taxon>
        <taxon>Lepidopterella</taxon>
    </lineage>
</organism>
<dbReference type="Proteomes" id="UP000250266">
    <property type="component" value="Unassembled WGS sequence"/>
</dbReference>
<dbReference type="AlphaFoldDB" id="A0A8E2DY74"/>
<feature type="domain" description="Heterokaryon incompatibility" evidence="1">
    <location>
        <begin position="51"/>
        <end position="144"/>
    </location>
</feature>
<protein>
    <recommendedName>
        <fullName evidence="1">Heterokaryon incompatibility domain-containing protein</fullName>
    </recommendedName>
</protein>
<dbReference type="InterPro" id="IPR052895">
    <property type="entry name" value="HetReg/Transcr_Mod"/>
</dbReference>
<keyword evidence="3" id="KW-1185">Reference proteome</keyword>
<reference evidence="2 3" key="1">
    <citation type="journal article" date="2016" name="Nat. Commun.">
        <title>Ectomycorrhizal ecology is imprinted in the genome of the dominant symbiotic fungus Cenococcum geophilum.</title>
        <authorList>
            <consortium name="DOE Joint Genome Institute"/>
            <person name="Peter M."/>
            <person name="Kohler A."/>
            <person name="Ohm R.A."/>
            <person name="Kuo A."/>
            <person name="Krutzmann J."/>
            <person name="Morin E."/>
            <person name="Arend M."/>
            <person name="Barry K.W."/>
            <person name="Binder M."/>
            <person name="Choi C."/>
            <person name="Clum A."/>
            <person name="Copeland A."/>
            <person name="Grisel N."/>
            <person name="Haridas S."/>
            <person name="Kipfer T."/>
            <person name="LaButti K."/>
            <person name="Lindquist E."/>
            <person name="Lipzen A."/>
            <person name="Maire R."/>
            <person name="Meier B."/>
            <person name="Mihaltcheva S."/>
            <person name="Molinier V."/>
            <person name="Murat C."/>
            <person name="Poggeler S."/>
            <person name="Quandt C.A."/>
            <person name="Sperisen C."/>
            <person name="Tritt A."/>
            <person name="Tisserant E."/>
            <person name="Crous P.W."/>
            <person name="Henrissat B."/>
            <person name="Nehls U."/>
            <person name="Egli S."/>
            <person name="Spatafora J.W."/>
            <person name="Grigoriev I.V."/>
            <person name="Martin F.M."/>
        </authorList>
    </citation>
    <scope>NUCLEOTIDE SEQUENCE [LARGE SCALE GENOMIC DNA]</scope>
    <source>
        <strain evidence="2 3">CBS 459.81</strain>
    </source>
</reference>
<dbReference type="EMBL" id="KV745671">
    <property type="protein sequence ID" value="OCK73738.1"/>
    <property type="molecule type" value="Genomic_DNA"/>
</dbReference>
<accession>A0A8E2DY74</accession>
<gene>
    <name evidence="2" type="ORF">K432DRAFT_312159</name>
</gene>
<dbReference type="PANTHER" id="PTHR24148">
    <property type="entry name" value="ANKYRIN REPEAT DOMAIN-CONTAINING PROTEIN 39 HOMOLOG-RELATED"/>
    <property type="match status" value="1"/>
</dbReference>
<evidence type="ECO:0000259" key="1">
    <source>
        <dbReference type="Pfam" id="PF06985"/>
    </source>
</evidence>
<sequence length="146" mass="16138">MGLSEEAVGSGPDYLYGSLAEDHFRVIEINSLDPIISLQLVDYADDSPPKYFALSYAWGAQPNTEQIICNGKVLNVSPHLHEGLRSIGAASPGTRLWIDAICINQTSNAEKATQVAKMHHIYRKAQGVYVWLGKEEYDSDRVMDAI</sequence>
<evidence type="ECO:0000313" key="2">
    <source>
        <dbReference type="EMBL" id="OCK73738.1"/>
    </source>
</evidence>
<proteinExistence type="predicted"/>
<dbReference type="InterPro" id="IPR010730">
    <property type="entry name" value="HET"/>
</dbReference>